<dbReference type="Proteomes" id="UP001358586">
    <property type="component" value="Chromosome 6"/>
</dbReference>
<dbReference type="EMBL" id="JARKNE010000006">
    <property type="protein sequence ID" value="KAK5826089.1"/>
    <property type="molecule type" value="Genomic_DNA"/>
</dbReference>
<organism evidence="1 2">
    <name type="scientific">Gossypium arboreum</name>
    <name type="common">Tree cotton</name>
    <name type="synonym">Gossypium nanking</name>
    <dbReference type="NCBI Taxonomy" id="29729"/>
    <lineage>
        <taxon>Eukaryota</taxon>
        <taxon>Viridiplantae</taxon>
        <taxon>Streptophyta</taxon>
        <taxon>Embryophyta</taxon>
        <taxon>Tracheophyta</taxon>
        <taxon>Spermatophyta</taxon>
        <taxon>Magnoliopsida</taxon>
        <taxon>eudicotyledons</taxon>
        <taxon>Gunneridae</taxon>
        <taxon>Pentapetalae</taxon>
        <taxon>rosids</taxon>
        <taxon>malvids</taxon>
        <taxon>Malvales</taxon>
        <taxon>Malvaceae</taxon>
        <taxon>Malvoideae</taxon>
        <taxon>Gossypium</taxon>
    </lineage>
</organism>
<evidence type="ECO:0000313" key="2">
    <source>
        <dbReference type="Proteomes" id="UP001358586"/>
    </source>
</evidence>
<comment type="caution">
    <text evidence="1">The sequence shown here is derived from an EMBL/GenBank/DDBJ whole genome shotgun (WGS) entry which is preliminary data.</text>
</comment>
<gene>
    <name evidence="1" type="ORF">PVK06_020998</name>
</gene>
<evidence type="ECO:0008006" key="3">
    <source>
        <dbReference type="Google" id="ProtNLM"/>
    </source>
</evidence>
<accession>A0ABR0PPA0</accession>
<name>A0ABR0PPA0_GOSAR</name>
<reference evidence="1 2" key="1">
    <citation type="submission" date="2023-03" db="EMBL/GenBank/DDBJ databases">
        <title>WGS of Gossypium arboreum.</title>
        <authorList>
            <person name="Yu D."/>
        </authorList>
    </citation>
    <scope>NUCLEOTIDE SEQUENCE [LARGE SCALE GENOMIC DNA]</scope>
    <source>
        <tissue evidence="1">Leaf</tissue>
    </source>
</reference>
<keyword evidence="2" id="KW-1185">Reference proteome</keyword>
<proteinExistence type="predicted"/>
<sequence length="144" mass="16994">MMCPRYEEGVETVNHVFKSCPFAKEVLGLVDFPRILSNSIQNMFEWLTWVFNNCPVLQRVSFCCGLWVLWTARNKFMHEHSTRSVVDISRFIQGYIKEIEGVKEKRFSRKELRDHLDCQQNDDELFKLVGQDLEEQKIAFGLAE</sequence>
<protein>
    <recommendedName>
        <fullName evidence="3">Reverse transcriptase zinc-binding domain-containing protein</fullName>
    </recommendedName>
</protein>
<evidence type="ECO:0000313" key="1">
    <source>
        <dbReference type="EMBL" id="KAK5826089.1"/>
    </source>
</evidence>